<feature type="region of interest" description="Disordered" evidence="1">
    <location>
        <begin position="1"/>
        <end position="27"/>
    </location>
</feature>
<name>A0ABQ9WGW6_SAGOE</name>
<comment type="caution">
    <text evidence="2">The sequence shown here is derived from an EMBL/GenBank/DDBJ whole genome shotgun (WGS) entry which is preliminary data.</text>
</comment>
<protein>
    <submittedName>
        <fullName evidence="2">Uncharacterized protein</fullName>
    </submittedName>
</protein>
<feature type="compositionally biased region" description="Gly residues" evidence="1">
    <location>
        <begin position="181"/>
        <end position="200"/>
    </location>
</feature>
<dbReference type="EMBL" id="JASSZA010000001">
    <property type="protein sequence ID" value="KAK2120886.1"/>
    <property type="molecule type" value="Genomic_DNA"/>
</dbReference>
<sequence>MPQGTARQRGKEAPAAFQDRVPRGRGLPAEVKRLKSKLVGEGVEEGRCPTTFTTQVVTRPRSTGEHSCGTGPATAPKAKGVSGRLPVYPKDTELTVAHRTPKGPGEQEDQAEGPLLEGPGPALTGLSSGAASLAERTGLPRGEGPAVLLRRVASTFPERLLRFCLDRPLTTDTSRDRFRSRGGGGGGFHRRGGGGGGGRGGLHDFRSPPPGMGLNQNRGPMGPGPGQSGPKPRIPPPPPHQQQQQQPPPQQPPPQQPPPHQPPPHPQPHQQQQPPPPPPPPPQDSSKPVVAQGPGPAPGVGSALPASSSAPPARHSANLGNPARVRARPDPDPAARGHLGPSRGAATHPAK</sequence>
<dbReference type="Proteomes" id="UP001266305">
    <property type="component" value="Unassembled WGS sequence"/>
</dbReference>
<accession>A0ABQ9WGW6</accession>
<feature type="compositionally biased region" description="Pro residues" evidence="1">
    <location>
        <begin position="232"/>
        <end position="283"/>
    </location>
</feature>
<proteinExistence type="predicted"/>
<feature type="region of interest" description="Disordered" evidence="1">
    <location>
        <begin position="159"/>
        <end position="351"/>
    </location>
</feature>
<keyword evidence="3" id="KW-1185">Reference proteome</keyword>
<evidence type="ECO:0000256" key="1">
    <source>
        <dbReference type="SAM" id="MobiDB-lite"/>
    </source>
</evidence>
<reference evidence="2 3" key="1">
    <citation type="submission" date="2023-05" db="EMBL/GenBank/DDBJ databases">
        <title>B98-5 Cell Line De Novo Hybrid Assembly: An Optical Mapping Approach.</title>
        <authorList>
            <person name="Kananen K."/>
            <person name="Auerbach J.A."/>
            <person name="Kautto E."/>
            <person name="Blachly J.S."/>
        </authorList>
    </citation>
    <scope>NUCLEOTIDE SEQUENCE [LARGE SCALE GENOMIC DNA]</scope>
    <source>
        <strain evidence="2">B95-8</strain>
        <tissue evidence="2">Cell line</tissue>
    </source>
</reference>
<feature type="region of interest" description="Disordered" evidence="1">
    <location>
        <begin position="56"/>
        <end position="146"/>
    </location>
</feature>
<gene>
    <name evidence="2" type="ORF">P7K49_002272</name>
</gene>
<evidence type="ECO:0000313" key="2">
    <source>
        <dbReference type="EMBL" id="KAK2120886.1"/>
    </source>
</evidence>
<feature type="compositionally biased region" description="Low complexity" evidence="1">
    <location>
        <begin position="288"/>
        <end position="313"/>
    </location>
</feature>
<organism evidence="2 3">
    <name type="scientific">Saguinus oedipus</name>
    <name type="common">Cotton-top tamarin</name>
    <name type="synonym">Oedipomidas oedipus</name>
    <dbReference type="NCBI Taxonomy" id="9490"/>
    <lineage>
        <taxon>Eukaryota</taxon>
        <taxon>Metazoa</taxon>
        <taxon>Chordata</taxon>
        <taxon>Craniata</taxon>
        <taxon>Vertebrata</taxon>
        <taxon>Euteleostomi</taxon>
        <taxon>Mammalia</taxon>
        <taxon>Eutheria</taxon>
        <taxon>Euarchontoglires</taxon>
        <taxon>Primates</taxon>
        <taxon>Haplorrhini</taxon>
        <taxon>Platyrrhini</taxon>
        <taxon>Cebidae</taxon>
        <taxon>Callitrichinae</taxon>
        <taxon>Saguinus</taxon>
    </lineage>
</organism>
<evidence type="ECO:0000313" key="3">
    <source>
        <dbReference type="Proteomes" id="UP001266305"/>
    </source>
</evidence>